<feature type="region of interest" description="Disordered" evidence="1">
    <location>
        <begin position="27"/>
        <end position="47"/>
    </location>
</feature>
<gene>
    <name evidence="2" type="ORF">CHS0354_007196</name>
</gene>
<dbReference type="AlphaFoldDB" id="A0AAE0T712"/>
<dbReference type="EMBL" id="JAEAOA010000493">
    <property type="protein sequence ID" value="KAK3604653.1"/>
    <property type="molecule type" value="Genomic_DNA"/>
</dbReference>
<protein>
    <submittedName>
        <fullName evidence="2">Uncharacterized protein</fullName>
    </submittedName>
</protein>
<reference evidence="2" key="2">
    <citation type="journal article" date="2021" name="Genome Biol. Evol.">
        <title>Developing a high-quality reference genome for a parasitic bivalve with doubly uniparental inheritance (Bivalvia: Unionida).</title>
        <authorList>
            <person name="Smith C.H."/>
        </authorList>
    </citation>
    <scope>NUCLEOTIDE SEQUENCE</scope>
    <source>
        <strain evidence="2">CHS0354</strain>
        <tissue evidence="2">Mantle</tissue>
    </source>
</reference>
<reference evidence="2" key="1">
    <citation type="journal article" date="2021" name="Genome Biol. Evol.">
        <title>A High-Quality Reference Genome for a Parasitic Bivalve with Doubly Uniparental Inheritance (Bivalvia: Unionida).</title>
        <authorList>
            <person name="Smith C.H."/>
        </authorList>
    </citation>
    <scope>NUCLEOTIDE SEQUENCE</scope>
    <source>
        <strain evidence="2">CHS0354</strain>
    </source>
</reference>
<evidence type="ECO:0000313" key="3">
    <source>
        <dbReference type="Proteomes" id="UP001195483"/>
    </source>
</evidence>
<accession>A0AAE0T712</accession>
<sequence>MTSAKLGVKNGSTNGVADGPTYCLTENNATGGGSDHEPILDMTQDSGSPLLTYPGILSIKIR</sequence>
<organism evidence="2 3">
    <name type="scientific">Potamilus streckersoni</name>
    <dbReference type="NCBI Taxonomy" id="2493646"/>
    <lineage>
        <taxon>Eukaryota</taxon>
        <taxon>Metazoa</taxon>
        <taxon>Spiralia</taxon>
        <taxon>Lophotrochozoa</taxon>
        <taxon>Mollusca</taxon>
        <taxon>Bivalvia</taxon>
        <taxon>Autobranchia</taxon>
        <taxon>Heteroconchia</taxon>
        <taxon>Palaeoheterodonta</taxon>
        <taxon>Unionida</taxon>
        <taxon>Unionoidea</taxon>
        <taxon>Unionidae</taxon>
        <taxon>Ambleminae</taxon>
        <taxon>Lampsilini</taxon>
        <taxon>Potamilus</taxon>
    </lineage>
</organism>
<dbReference type="Proteomes" id="UP001195483">
    <property type="component" value="Unassembled WGS sequence"/>
</dbReference>
<evidence type="ECO:0000313" key="2">
    <source>
        <dbReference type="EMBL" id="KAK3604653.1"/>
    </source>
</evidence>
<reference evidence="2" key="3">
    <citation type="submission" date="2023-05" db="EMBL/GenBank/DDBJ databases">
        <authorList>
            <person name="Smith C.H."/>
        </authorList>
    </citation>
    <scope>NUCLEOTIDE SEQUENCE</scope>
    <source>
        <strain evidence="2">CHS0354</strain>
        <tissue evidence="2">Mantle</tissue>
    </source>
</reference>
<name>A0AAE0T712_9BIVA</name>
<comment type="caution">
    <text evidence="2">The sequence shown here is derived from an EMBL/GenBank/DDBJ whole genome shotgun (WGS) entry which is preliminary data.</text>
</comment>
<proteinExistence type="predicted"/>
<keyword evidence="3" id="KW-1185">Reference proteome</keyword>
<evidence type="ECO:0000256" key="1">
    <source>
        <dbReference type="SAM" id="MobiDB-lite"/>
    </source>
</evidence>